<evidence type="ECO:0000256" key="3">
    <source>
        <dbReference type="ARBA" id="ARBA00022679"/>
    </source>
</evidence>
<comment type="caution">
    <text evidence="8">The sequence shown here is derived from an EMBL/GenBank/DDBJ whole genome shotgun (WGS) entry which is preliminary data.</text>
</comment>
<keyword evidence="3" id="KW-0808">Transferase</keyword>
<evidence type="ECO:0000313" key="9">
    <source>
        <dbReference type="Proteomes" id="UP000028089"/>
    </source>
</evidence>
<sequence>MSQAFETAIQRALREVVESFAEQYVAEGLLKKDAIITDLDNYKPELVEKILTNAILNEAFTEDIAGATILKINDIIQMLEVDEYWSNSYTRYANKIGLSTNNRYLDEVTDVVLDFPYKDTILKAGMSKEDNEEEGVIESFLNETIAHEEIDVLLDNKIFKNAKKYDENGESDISEINDTDNLIIKGNNLLALHSLKKRFAGKVKCIFIDPPYNTGSDSFIYNDKFSRSTWLVFMKNRLKIAKELLKSDGTLWVQTDDSQHAYLKVLLDEIFGEGSYLNTVTIKSKSSSGASGGGEDRRLKKNTEFILIYANNDARINIQTKPYKLMNYIQERRENGKNFAYKTVLVNPGKLEKIGETVDGRGDCIELYRVKGYETKTINSLMAEEGLDEGEIYKKYLDKIFTTENAQTSIRSRVRNNVTDDGYTIARYKPVSGKNKGKIVDVGFIGSTKRLVSFLKETAYIEDGEVYKTEKAGTLWEDISWSSIKTEGGVSLENGKKPEKLIHRIIASSSEESDIILDFFGGSGTTAAVAHKMNRQYITIEQMEYIEDLIVKRLENVVNGDSTGISKTIGWDGGGSFVYAELMDKNSTFIDAVLNSKNSEELKSIFDDMKSTLDFDFRVDLQEVAQSIWDEEFEMQKKILVKIIDKNQLYHNYSEIDDETIKSQLSQSDYDFNKSFYGEK</sequence>
<comment type="similarity">
    <text evidence="1">Belongs to the N(4)/N(6)-methyltransferase family.</text>
</comment>
<keyword evidence="5" id="KW-0680">Restriction system</keyword>
<dbReference type="AlphaFoldDB" id="A0A081QR78"/>
<evidence type="ECO:0000256" key="2">
    <source>
        <dbReference type="ARBA" id="ARBA00022603"/>
    </source>
</evidence>
<dbReference type="InterPro" id="IPR002052">
    <property type="entry name" value="DNA_methylase_N6_adenine_CS"/>
</dbReference>
<dbReference type="PATRIC" id="fig|28037.93.peg.1501"/>
<dbReference type="GO" id="GO:0003677">
    <property type="term" value="F:DNA binding"/>
    <property type="evidence" value="ECO:0007669"/>
    <property type="project" value="InterPro"/>
</dbReference>
<dbReference type="PIRSF" id="PIRSF015855">
    <property type="entry name" value="TypeIII_Mtase_mKpnI"/>
    <property type="match status" value="1"/>
</dbReference>
<dbReference type="Gene3D" id="3.40.50.150">
    <property type="entry name" value="Vaccinia Virus protein VP39"/>
    <property type="match status" value="1"/>
</dbReference>
<dbReference type="EMBL" id="JPFY01000013">
    <property type="protein sequence ID" value="KEQ45451.1"/>
    <property type="molecule type" value="Genomic_DNA"/>
</dbReference>
<evidence type="ECO:0000256" key="5">
    <source>
        <dbReference type="ARBA" id="ARBA00022747"/>
    </source>
</evidence>
<dbReference type="RefSeq" id="WP_050491251.1">
    <property type="nucleotide sequence ID" value="NZ_JPFY01000013.1"/>
</dbReference>
<evidence type="ECO:0000256" key="4">
    <source>
        <dbReference type="ARBA" id="ARBA00022691"/>
    </source>
</evidence>
<evidence type="ECO:0000256" key="1">
    <source>
        <dbReference type="ARBA" id="ARBA00006594"/>
    </source>
</evidence>
<dbReference type="Pfam" id="PF12564">
    <property type="entry name" value="TypeIII_RM_meth"/>
    <property type="match status" value="1"/>
</dbReference>
<evidence type="ECO:0000259" key="6">
    <source>
        <dbReference type="Pfam" id="PF01555"/>
    </source>
</evidence>
<dbReference type="SUPFAM" id="SSF53335">
    <property type="entry name" value="S-adenosyl-L-methionine-dependent methyltransferases"/>
    <property type="match status" value="1"/>
</dbReference>
<feature type="domain" description="DNA methylase N-4/N-6" evidence="6">
    <location>
        <begin position="203"/>
        <end position="551"/>
    </location>
</feature>
<keyword evidence="4" id="KW-0949">S-adenosyl-L-methionine</keyword>
<feature type="domain" description="Type III restriction/modification enzyme methylation subunit" evidence="7">
    <location>
        <begin position="44"/>
        <end position="98"/>
    </location>
</feature>
<proteinExistence type="inferred from homology"/>
<evidence type="ECO:0000259" key="7">
    <source>
        <dbReference type="Pfam" id="PF12564"/>
    </source>
</evidence>
<dbReference type="GO" id="GO:0032259">
    <property type="term" value="P:methylation"/>
    <property type="evidence" value="ECO:0007669"/>
    <property type="project" value="UniProtKB-KW"/>
</dbReference>
<evidence type="ECO:0000313" key="8">
    <source>
        <dbReference type="EMBL" id="KEQ45451.1"/>
    </source>
</evidence>
<dbReference type="PRINTS" id="PR00508">
    <property type="entry name" value="S21N4MTFRASE"/>
</dbReference>
<dbReference type="GO" id="GO:0009307">
    <property type="term" value="P:DNA restriction-modification system"/>
    <property type="evidence" value="ECO:0007669"/>
    <property type="project" value="UniProtKB-KW"/>
</dbReference>
<dbReference type="GO" id="GO:0008170">
    <property type="term" value="F:N-methyltransferase activity"/>
    <property type="evidence" value="ECO:0007669"/>
    <property type="project" value="InterPro"/>
</dbReference>
<dbReference type="Pfam" id="PF01555">
    <property type="entry name" value="N6_N4_Mtase"/>
    <property type="match status" value="1"/>
</dbReference>
<dbReference type="Proteomes" id="UP000028089">
    <property type="component" value="Unassembled WGS sequence"/>
</dbReference>
<gene>
    <name evidence="8" type="ORF">SK578_1552</name>
</gene>
<dbReference type="InterPro" id="IPR022221">
    <property type="entry name" value="TypeIII_RM_meth"/>
</dbReference>
<name>A0A081QR78_STRMT</name>
<protein>
    <submittedName>
        <fullName evidence="8">DNA methylase family protein</fullName>
    </submittedName>
</protein>
<reference evidence="8 9" key="1">
    <citation type="submission" date="2014-05" db="EMBL/GenBank/DDBJ databases">
        <authorList>
            <person name="Daugherty S.C."/>
            <person name="Tallon L.J."/>
            <person name="Sadzewicz L."/>
            <person name="Kilian M."/>
            <person name="Tettelin H."/>
        </authorList>
    </citation>
    <scope>NUCLEOTIDE SEQUENCE [LARGE SCALE GENOMIC DNA]</scope>
    <source>
        <strain evidence="8 9">SK578</strain>
    </source>
</reference>
<dbReference type="InterPro" id="IPR001091">
    <property type="entry name" value="RM_Methyltransferase"/>
</dbReference>
<accession>A0A081QR78</accession>
<dbReference type="PROSITE" id="PS00092">
    <property type="entry name" value="N6_MTASE"/>
    <property type="match status" value="1"/>
</dbReference>
<dbReference type="InterPro" id="IPR029063">
    <property type="entry name" value="SAM-dependent_MTases_sf"/>
</dbReference>
<dbReference type="InterPro" id="IPR002941">
    <property type="entry name" value="DNA_methylase_N4/N6"/>
</dbReference>
<organism evidence="8 9">
    <name type="scientific">Streptococcus mitis</name>
    <dbReference type="NCBI Taxonomy" id="28037"/>
    <lineage>
        <taxon>Bacteria</taxon>
        <taxon>Bacillati</taxon>
        <taxon>Bacillota</taxon>
        <taxon>Bacilli</taxon>
        <taxon>Lactobacillales</taxon>
        <taxon>Streptococcaceae</taxon>
        <taxon>Streptococcus</taxon>
        <taxon>Streptococcus mitis group</taxon>
    </lineage>
</organism>
<dbReference type="InterPro" id="IPR002295">
    <property type="entry name" value="N4/N6-MTase_EcoPI_Mod-like"/>
</dbReference>
<keyword evidence="2 8" id="KW-0489">Methyltransferase</keyword>